<name>A0A7S1KR72_9EUKA</name>
<organism evidence="6">
    <name type="scientific">Percolomonas cosmopolitus</name>
    <dbReference type="NCBI Taxonomy" id="63605"/>
    <lineage>
        <taxon>Eukaryota</taxon>
        <taxon>Discoba</taxon>
        <taxon>Heterolobosea</taxon>
        <taxon>Tetramitia</taxon>
        <taxon>Eutetramitia</taxon>
        <taxon>Percolomonadidae</taxon>
        <taxon>Percolomonas</taxon>
    </lineage>
</organism>
<feature type="region of interest" description="Disordered" evidence="3">
    <location>
        <begin position="564"/>
        <end position="673"/>
    </location>
</feature>
<dbReference type="GO" id="GO:0005737">
    <property type="term" value="C:cytoplasm"/>
    <property type="evidence" value="ECO:0007669"/>
    <property type="project" value="TreeGrafter"/>
</dbReference>
<dbReference type="Gene3D" id="1.20.58.2220">
    <property type="entry name" value="Formin, FH2 domain"/>
    <property type="match status" value="1"/>
</dbReference>
<evidence type="ECO:0000256" key="3">
    <source>
        <dbReference type="SAM" id="MobiDB-lite"/>
    </source>
</evidence>
<dbReference type="PANTHER" id="PTHR45920:SF7">
    <property type="entry name" value="FORMIN-G"/>
    <property type="match status" value="1"/>
</dbReference>
<dbReference type="Pfam" id="PF24959">
    <property type="entry name" value="FH3_FHOD1-3"/>
    <property type="match status" value="1"/>
</dbReference>
<dbReference type="PROSITE" id="PS51444">
    <property type="entry name" value="FH2"/>
    <property type="match status" value="1"/>
</dbReference>
<dbReference type="GO" id="GO:0051015">
    <property type="term" value="F:actin filament binding"/>
    <property type="evidence" value="ECO:0007669"/>
    <property type="project" value="TreeGrafter"/>
</dbReference>
<evidence type="ECO:0008006" key="7">
    <source>
        <dbReference type="Google" id="ProtNLM"/>
    </source>
</evidence>
<evidence type="ECO:0000259" key="4">
    <source>
        <dbReference type="PROSITE" id="PS51232"/>
    </source>
</evidence>
<dbReference type="SMART" id="SM00498">
    <property type="entry name" value="FH2"/>
    <property type="match status" value="1"/>
</dbReference>
<feature type="domain" description="FH2" evidence="5">
    <location>
        <begin position="679"/>
        <end position="1073"/>
    </location>
</feature>
<dbReference type="InterPro" id="IPR011989">
    <property type="entry name" value="ARM-like"/>
</dbReference>
<dbReference type="Gene3D" id="1.25.10.10">
    <property type="entry name" value="Leucine-rich Repeat Variant"/>
    <property type="match status" value="1"/>
</dbReference>
<accession>A0A7S1KR72</accession>
<dbReference type="GO" id="GO:0005856">
    <property type="term" value="C:cytoskeleton"/>
    <property type="evidence" value="ECO:0007669"/>
    <property type="project" value="TreeGrafter"/>
</dbReference>
<dbReference type="SUPFAM" id="SSF101447">
    <property type="entry name" value="Formin homology 2 domain (FH2 domain)"/>
    <property type="match status" value="1"/>
</dbReference>
<dbReference type="Pfam" id="PF02181">
    <property type="entry name" value="FH2"/>
    <property type="match status" value="1"/>
</dbReference>
<evidence type="ECO:0000256" key="2">
    <source>
        <dbReference type="SAM" id="Coils"/>
    </source>
</evidence>
<dbReference type="InterPro" id="IPR014768">
    <property type="entry name" value="GBD/FH3_dom"/>
</dbReference>
<evidence type="ECO:0000313" key="6">
    <source>
        <dbReference type="EMBL" id="CAD9082068.1"/>
    </source>
</evidence>
<dbReference type="AlphaFoldDB" id="A0A7S1KR72"/>
<dbReference type="GO" id="GO:0030866">
    <property type="term" value="P:cortical actin cytoskeleton organization"/>
    <property type="evidence" value="ECO:0007669"/>
    <property type="project" value="TreeGrafter"/>
</dbReference>
<dbReference type="InterPro" id="IPR015425">
    <property type="entry name" value="FH2_Formin"/>
</dbReference>
<feature type="region of interest" description="Disordered" evidence="3">
    <location>
        <begin position="487"/>
        <end position="511"/>
    </location>
</feature>
<evidence type="ECO:0000256" key="1">
    <source>
        <dbReference type="ARBA" id="ARBA00023203"/>
    </source>
</evidence>
<dbReference type="InterPro" id="IPR042201">
    <property type="entry name" value="FH2_Formin_sf"/>
</dbReference>
<gene>
    <name evidence="6" type="ORF">PCOS0759_LOCUS5308</name>
</gene>
<sequence length="1097" mass="122227">MAPSTKIPLSISFQNRLQTSKPKKFTLKVNHAKKFSEQYVEILKLFADEIRALVEKPNGVTPVAHDSTDDPAPPPLTVSQIVQQLEKDLCVQFNDIDGKPIYGAEAAELTQDHLKQLNVLFAESDKNSSGVKCLLKLKPSVLVRQILGVIRHGKDSEIKKEIFFLQRTALQDIHFSEEFIAEGGIEILTKMVRKTKGNVQGYLLGALKSACAYISALEIIGESPELILQIYELTDISAEDSGQSNKLTIYKESLDLLIVFASYFNNGFDLVNDAASRRGEDLQRRPYASFMNLLMECADLQVRVNALILMNVMLKKAPNTSAKRELVFSWKTAGMMNVMEELSSIEYPAVKDQLFIFQKLSEVVIPRSWFVAEQYKVQMEELMKRYEKLQDEVFQHQRQQPQIRILHQQLKGYRDTLDLMSVANGFLSSMVSHPSSKAIVSDKDKEGKEQTIDLAMYDPAMNVSVDNRLKEIRRALLEKILKEEDASGLTLSTSSGDASRSATGSKSLNVDLTNEHMQTDYTSADLEDLEYLKVRYKQLKAAASKNKKIKQVFNAEIQTGQDGMTEANAAGDDSSPTSGGPPPPPGGAAPPPKTGGPPPPAPKGGAPPPPPPPFGAPPPPPGMGGPPPPPPPFGAPPPPPGMGGPPPPPGMGGPPPPPGMGGPPPPGAIFGGFAQARPTKPVVKPKKAMKPLQWDRVLASSREGQNSVWKNVKEAPLREDEFVDMFHKKTSSKAKPKEVKKEPEIMMLLDGKSFQALSIMLKRIPKVSKTQQAVLEMDDKTLDMTTLDLMIQNLPTEDVIQSFQSRHKEKPLADYFDAEKYMLMMISIPEFALRLRTWKFLLEFSETMENVAAPLDVLREAIDETKTCKNFQRCLGFILACGNYMNGSNTKKGQADGFNLKLLSKLDMTKDRTNKVSLLQYIVLMIYDTDPSIFTILDDMRVVHQAKDVSFERLQGAFDGLDGGLKKFRNSVNKVEKHEDKNSPYMKRVLSFLGDAEKRYQTQEKQYQEVKKSFFDLMEFFAFKKHLALKMEPSEFFELLSEFLKKMAHYKDLVIKLKKTKVKKRNPRGQGQKISGGIDGMVNEIKSTLAKEGRAAG</sequence>
<dbReference type="InterPro" id="IPR056771">
    <property type="entry name" value="FH3_FHOD1-3-like"/>
</dbReference>
<dbReference type="PROSITE" id="PS51232">
    <property type="entry name" value="GBD_FH3"/>
    <property type="match status" value="1"/>
</dbReference>
<feature type="domain" description="GBD/FH3" evidence="4">
    <location>
        <begin position="70"/>
        <end position="460"/>
    </location>
</feature>
<dbReference type="InterPro" id="IPR016024">
    <property type="entry name" value="ARM-type_fold"/>
</dbReference>
<feature type="compositionally biased region" description="Pro residues" evidence="3">
    <location>
        <begin position="579"/>
        <end position="667"/>
    </location>
</feature>
<protein>
    <recommendedName>
        <fullName evidence="7">FH2 domain-containing protein</fullName>
    </recommendedName>
</protein>
<dbReference type="SUPFAM" id="SSF48371">
    <property type="entry name" value="ARM repeat"/>
    <property type="match status" value="1"/>
</dbReference>
<feature type="compositionally biased region" description="Polar residues" evidence="3">
    <location>
        <begin position="489"/>
        <end position="511"/>
    </location>
</feature>
<dbReference type="EMBL" id="HBGD01006398">
    <property type="protein sequence ID" value="CAD9082068.1"/>
    <property type="molecule type" value="Transcribed_RNA"/>
</dbReference>
<keyword evidence="2" id="KW-0175">Coiled coil</keyword>
<feature type="coiled-coil region" evidence="2">
    <location>
        <begin position="372"/>
        <end position="399"/>
    </location>
</feature>
<proteinExistence type="predicted"/>
<dbReference type="PANTHER" id="PTHR45920">
    <property type="entry name" value="FORMIN HOMOLOGY 2 DOMAIN CONTAINING, ISOFORM I"/>
    <property type="match status" value="1"/>
</dbReference>
<keyword evidence="1" id="KW-0009">Actin-binding</keyword>
<evidence type="ECO:0000259" key="5">
    <source>
        <dbReference type="PROSITE" id="PS51444"/>
    </source>
</evidence>
<reference evidence="6" key="1">
    <citation type="submission" date="2021-01" db="EMBL/GenBank/DDBJ databases">
        <authorList>
            <person name="Corre E."/>
            <person name="Pelletier E."/>
            <person name="Niang G."/>
            <person name="Scheremetjew M."/>
            <person name="Finn R."/>
            <person name="Kale V."/>
            <person name="Holt S."/>
            <person name="Cochrane G."/>
            <person name="Meng A."/>
            <person name="Brown T."/>
            <person name="Cohen L."/>
        </authorList>
    </citation>
    <scope>NUCLEOTIDE SEQUENCE</scope>
    <source>
        <strain evidence="6">WS</strain>
    </source>
</reference>